<proteinExistence type="predicted"/>
<dbReference type="Gene3D" id="3.40.50.410">
    <property type="entry name" value="von Willebrand factor, type A domain"/>
    <property type="match status" value="1"/>
</dbReference>
<dbReference type="Pfam" id="PF21426">
    <property type="entry name" value="GBS104-like_Ig"/>
    <property type="match status" value="1"/>
</dbReference>
<dbReference type="Gene3D" id="2.60.40.2110">
    <property type="match status" value="1"/>
</dbReference>
<dbReference type="InterPro" id="IPR049319">
    <property type="entry name" value="GBS104-like_Ig"/>
</dbReference>
<dbReference type="SUPFAM" id="SSF49478">
    <property type="entry name" value="Cna protein B-type domain"/>
    <property type="match status" value="1"/>
</dbReference>
<name>A0AA45KH78_9LACT</name>
<dbReference type="AlphaFoldDB" id="A0AA45KH78"/>
<evidence type="ECO:0000313" key="6">
    <source>
        <dbReference type="Proteomes" id="UP000663608"/>
    </source>
</evidence>
<dbReference type="NCBIfam" id="TIGR01167">
    <property type="entry name" value="LPXTG_anchor"/>
    <property type="match status" value="1"/>
</dbReference>
<reference evidence="5 6" key="1">
    <citation type="submission" date="2021-02" db="EMBL/GenBank/DDBJ databases">
        <title>Complete genome sequence of Lactococcus lactis strain K_LL004.</title>
        <authorList>
            <person name="Kim H.B."/>
        </authorList>
    </citation>
    <scope>NUCLEOTIDE SEQUENCE [LARGE SCALE GENOMIC DNA]</scope>
    <source>
        <strain evidence="5 6">K_LL004</strain>
    </source>
</reference>
<dbReference type="InterPro" id="IPR008454">
    <property type="entry name" value="Collagen-bd_Cna-like_B-typ_dom"/>
</dbReference>
<keyword evidence="3" id="KW-0732">Signal</keyword>
<dbReference type="SUPFAM" id="SSF53300">
    <property type="entry name" value="vWA-like"/>
    <property type="match status" value="1"/>
</dbReference>
<protein>
    <submittedName>
        <fullName evidence="5">VWA domain-containing protein</fullName>
    </submittedName>
</protein>
<dbReference type="CDD" id="cd00198">
    <property type="entry name" value="vWFA"/>
    <property type="match status" value="1"/>
</dbReference>
<keyword evidence="2" id="KW-1133">Transmembrane helix</keyword>
<dbReference type="Proteomes" id="UP000663608">
    <property type="component" value="Chromosome"/>
</dbReference>
<organism evidence="5 6">
    <name type="scientific">Lactococcus taiwanensis</name>
    <dbReference type="NCBI Taxonomy" id="1151742"/>
    <lineage>
        <taxon>Bacteria</taxon>
        <taxon>Bacillati</taxon>
        <taxon>Bacillota</taxon>
        <taxon>Bacilli</taxon>
        <taxon>Lactobacillales</taxon>
        <taxon>Streptococcaceae</taxon>
        <taxon>Lactococcus</taxon>
    </lineage>
</organism>
<evidence type="ECO:0000256" key="2">
    <source>
        <dbReference type="SAM" id="Phobius"/>
    </source>
</evidence>
<feature type="compositionally biased region" description="Polar residues" evidence="1">
    <location>
        <begin position="634"/>
        <end position="643"/>
    </location>
</feature>
<feature type="compositionally biased region" description="Low complexity" evidence="1">
    <location>
        <begin position="592"/>
        <end position="627"/>
    </location>
</feature>
<keyword evidence="2" id="KW-0472">Membrane</keyword>
<dbReference type="EMBL" id="CP070872">
    <property type="protein sequence ID" value="QSE77312.1"/>
    <property type="molecule type" value="Genomic_DNA"/>
</dbReference>
<evidence type="ECO:0000259" key="4">
    <source>
        <dbReference type="PROSITE" id="PS50234"/>
    </source>
</evidence>
<accession>A0AA45KH78</accession>
<feature type="compositionally biased region" description="Low complexity" evidence="1">
    <location>
        <begin position="644"/>
        <end position="661"/>
    </location>
</feature>
<dbReference type="RefSeq" id="WP_205872311.1">
    <property type="nucleotide sequence ID" value="NZ_CP070872.1"/>
</dbReference>
<keyword evidence="6" id="KW-1185">Reference proteome</keyword>
<feature type="signal peptide" evidence="3">
    <location>
        <begin position="1"/>
        <end position="34"/>
    </location>
</feature>
<dbReference type="Pfam" id="PF05738">
    <property type="entry name" value="Cna_B"/>
    <property type="match status" value="1"/>
</dbReference>
<keyword evidence="2" id="KW-0812">Transmembrane</keyword>
<feature type="transmembrane region" description="Helical" evidence="2">
    <location>
        <begin position="680"/>
        <end position="697"/>
    </location>
</feature>
<dbReference type="Pfam" id="PF13519">
    <property type="entry name" value="VWA_2"/>
    <property type="match status" value="1"/>
</dbReference>
<evidence type="ECO:0000256" key="1">
    <source>
        <dbReference type="SAM" id="MobiDB-lite"/>
    </source>
</evidence>
<gene>
    <name evidence="5" type="ORF">JW886_03450</name>
</gene>
<dbReference type="InterPro" id="IPR036465">
    <property type="entry name" value="vWFA_dom_sf"/>
</dbReference>
<feature type="domain" description="VWFA" evidence="4">
    <location>
        <begin position="116"/>
        <end position="352"/>
    </location>
</feature>
<dbReference type="SMART" id="SM00327">
    <property type="entry name" value="VWA"/>
    <property type="match status" value="1"/>
</dbReference>
<dbReference type="KEGG" id="lti:JW886_03450"/>
<feature type="chain" id="PRO_5041284062" evidence="3">
    <location>
        <begin position="35"/>
        <end position="705"/>
    </location>
</feature>
<sequence>MRFFNENRIVKCGLTIILALFFISFFNIKSPAHADTASFKYNNDSNGVYIENGIPNGDTYNYNYGAVNGVAFDDEGYVNYSDKAYLKKSVQANASKQGLFDVTLDVKGNQVDHPVDIVLVIDFSSSMKGEKLTNALKGLDEFGAELKNSLQSGNIRVGIVAYNRYVYATDGLTGDISTLENFLKNTAESHAGTFVQKGMIEGKKLLDQGGRANAEHMLIHIGDGSANRSYLPVEGAPEYTNQGEITDYNNYHTDKYNKDFQVSSDAYNTSDKSGTTDAQGTLVDKSIVTDATLGTVVQIKESNINCYSIGVAPSDRGVYIAKNIASTPNNYFTIDENLAGLGEALGNIADNIDKTIPKGTITDPMGKDILLQGAGNFTSENYVLQGWRKNEDGAWEKADDVTKDIQVSEENNILTLENVSLGQDERITMTYHVRINTESADFKGETWYQCNGETTLDPESDTEQYLEFPVPSIKAPKVILNVEKQWINVATPLIPDSINFMVTRKNSTSDTWTKSDKITLSKDEGFNKTYETLPVNGVAMNLPVYNNNGDNFEYQVTELDIPEQFESSVTKDGNSFTIVNKLSQGEEEHNSTTETGSSSSTSTIDSSTSSSTSTIDSSTSTSATSGSKTPVIPQASSNDDGTNSTESSISSSRSGLNTKTSASKKAKKALPKTGEKMDNMIVGGICLLLIGGIFYLYKKPLNEEA</sequence>
<evidence type="ECO:0000313" key="5">
    <source>
        <dbReference type="EMBL" id="QSE77312.1"/>
    </source>
</evidence>
<evidence type="ECO:0000256" key="3">
    <source>
        <dbReference type="SAM" id="SignalP"/>
    </source>
</evidence>
<feature type="region of interest" description="Disordered" evidence="1">
    <location>
        <begin position="583"/>
        <end position="671"/>
    </location>
</feature>
<dbReference type="PROSITE" id="PS50234">
    <property type="entry name" value="VWFA"/>
    <property type="match status" value="1"/>
</dbReference>
<dbReference type="InterPro" id="IPR002035">
    <property type="entry name" value="VWF_A"/>
</dbReference>